<dbReference type="GO" id="GO:0004888">
    <property type="term" value="F:transmembrane signaling receptor activity"/>
    <property type="evidence" value="ECO:0007669"/>
    <property type="project" value="InterPro"/>
</dbReference>
<evidence type="ECO:0000313" key="7">
    <source>
        <dbReference type="EMBL" id="MBB1488484.1"/>
    </source>
</evidence>
<sequence>MSQKAKSNTLVTLVTGIPLLGAIIYGITSGDLSTGFGIILIIAALIALSTSFFSRSGVSSSHSLLHDLISKEDLSTDDLVRVRESVRSQGLTGTPLGRFIAGFAKLRLMAQSLAGTSSQTAISTAEVSYLADKMDKRLDVQQEEVEKVTTRVESITVTMHQVSVNASSVTELATQAKEYSFTGRDELQEAIDQMRDISSRTDHALSLINELNEKSVHIQDVTRVIEGIAEQTNLLALNAAIEAARAGEHGRGFAVVADEVRNLASRTADSTQQVGEIVQEIQSSTQEVVSTIEDLVSRISFGSEKVETVGNRLGDMANQFDEVEQQISGIAEAVSASHGHIEDISASIVSLKDEITEGNSQMHTLSKQAEQLMEGAEKMTAELARQAGDGQHRDAYMACRDGAKRIAEAFERAVSDGTLSMDDLFDRNYQPIQGTHPQKYSTRFDAFTDRILPSIQEDILKTNGFAYAITIDDHGYVPTHNNGYNQPETGDPEIDLVKSRSKRIFNDTTGLRSGQNKEKLLLQTYKRDTGEVLHDLSVPVLVNGRHWGGFRVGYLPG</sequence>
<evidence type="ECO:0000313" key="8">
    <source>
        <dbReference type="Proteomes" id="UP000565262"/>
    </source>
</evidence>
<dbReference type="AlphaFoldDB" id="A0A839IV55"/>
<keyword evidence="5" id="KW-0472">Membrane</keyword>
<dbReference type="PANTHER" id="PTHR32089">
    <property type="entry name" value="METHYL-ACCEPTING CHEMOTAXIS PROTEIN MCPB"/>
    <property type="match status" value="1"/>
</dbReference>
<feature type="domain" description="Methyl-accepting transducer" evidence="6">
    <location>
        <begin position="116"/>
        <end position="352"/>
    </location>
</feature>
<dbReference type="Proteomes" id="UP000565262">
    <property type="component" value="Unassembled WGS sequence"/>
</dbReference>
<dbReference type="RefSeq" id="WP_182810255.1">
    <property type="nucleotide sequence ID" value="NZ_JACJFM010000029.1"/>
</dbReference>
<name>A0A839IV55_9GAMM</name>
<dbReference type="PRINTS" id="PR00260">
    <property type="entry name" value="CHEMTRNSDUCR"/>
</dbReference>
<accession>A0A839IV55</accession>
<feature type="transmembrane region" description="Helical" evidence="5">
    <location>
        <begin position="7"/>
        <end position="28"/>
    </location>
</feature>
<comment type="caution">
    <text evidence="7">The sequence shown here is derived from an EMBL/GenBank/DDBJ whole genome shotgun (WGS) entry which is preliminary data.</text>
</comment>
<keyword evidence="8" id="KW-1185">Reference proteome</keyword>
<dbReference type="SMART" id="SM00283">
    <property type="entry name" value="MA"/>
    <property type="match status" value="1"/>
</dbReference>
<gene>
    <name evidence="7" type="ORF">H4O21_17920</name>
</gene>
<keyword evidence="5" id="KW-1133">Transmembrane helix</keyword>
<dbReference type="SUPFAM" id="SSF58104">
    <property type="entry name" value="Methyl-accepting chemotaxis protein (MCP) signaling domain"/>
    <property type="match status" value="1"/>
</dbReference>
<evidence type="ECO:0000256" key="1">
    <source>
        <dbReference type="ARBA" id="ARBA00004370"/>
    </source>
</evidence>
<proteinExistence type="inferred from homology"/>
<evidence type="ECO:0000256" key="2">
    <source>
        <dbReference type="ARBA" id="ARBA00023224"/>
    </source>
</evidence>
<feature type="transmembrane region" description="Helical" evidence="5">
    <location>
        <begin position="34"/>
        <end position="53"/>
    </location>
</feature>
<comment type="subcellular location">
    <subcellularLocation>
        <location evidence="1">Membrane</location>
    </subcellularLocation>
</comment>
<dbReference type="GO" id="GO:0006935">
    <property type="term" value="P:chemotaxis"/>
    <property type="evidence" value="ECO:0007669"/>
    <property type="project" value="InterPro"/>
</dbReference>
<evidence type="ECO:0000256" key="4">
    <source>
        <dbReference type="PROSITE-ProRule" id="PRU00284"/>
    </source>
</evidence>
<comment type="similarity">
    <text evidence="3">Belongs to the methyl-accepting chemotaxis (MCP) protein family.</text>
</comment>
<evidence type="ECO:0000259" key="6">
    <source>
        <dbReference type="PROSITE" id="PS50111"/>
    </source>
</evidence>
<dbReference type="PROSITE" id="PS50111">
    <property type="entry name" value="CHEMOTAXIS_TRANSDUC_2"/>
    <property type="match status" value="1"/>
</dbReference>
<dbReference type="InterPro" id="IPR004089">
    <property type="entry name" value="MCPsignal_dom"/>
</dbReference>
<evidence type="ECO:0000256" key="5">
    <source>
        <dbReference type="SAM" id="Phobius"/>
    </source>
</evidence>
<keyword evidence="5" id="KW-0812">Transmembrane</keyword>
<dbReference type="InterPro" id="IPR004090">
    <property type="entry name" value="Chemotax_Me-accpt_rcpt"/>
</dbReference>
<keyword evidence="2 4" id="KW-0807">Transducer</keyword>
<dbReference type="GO" id="GO:0007165">
    <property type="term" value="P:signal transduction"/>
    <property type="evidence" value="ECO:0007669"/>
    <property type="project" value="UniProtKB-KW"/>
</dbReference>
<dbReference type="PANTHER" id="PTHR32089:SF120">
    <property type="entry name" value="METHYL-ACCEPTING CHEMOTAXIS PROTEIN TLPQ"/>
    <property type="match status" value="1"/>
</dbReference>
<dbReference type="Gene3D" id="1.10.287.950">
    <property type="entry name" value="Methyl-accepting chemotaxis protein"/>
    <property type="match status" value="1"/>
</dbReference>
<organism evidence="7 8">
    <name type="scientific">Oceanospirillum sediminis</name>
    <dbReference type="NCBI Taxonomy" id="2760088"/>
    <lineage>
        <taxon>Bacteria</taxon>
        <taxon>Pseudomonadati</taxon>
        <taxon>Pseudomonadota</taxon>
        <taxon>Gammaproteobacteria</taxon>
        <taxon>Oceanospirillales</taxon>
        <taxon>Oceanospirillaceae</taxon>
        <taxon>Oceanospirillum</taxon>
    </lineage>
</organism>
<dbReference type="EMBL" id="JACJFM010000029">
    <property type="protein sequence ID" value="MBB1488484.1"/>
    <property type="molecule type" value="Genomic_DNA"/>
</dbReference>
<protein>
    <submittedName>
        <fullName evidence="7">Methyl-accepting chemotaxis protein</fullName>
    </submittedName>
</protein>
<reference evidence="7 8" key="1">
    <citation type="submission" date="2020-08" db="EMBL/GenBank/DDBJ databases">
        <title>Oceanospirillum sp. nov. isolated from marine sediment.</title>
        <authorList>
            <person name="Ji X."/>
        </authorList>
    </citation>
    <scope>NUCLEOTIDE SEQUENCE [LARGE SCALE GENOMIC DNA]</scope>
    <source>
        <strain evidence="7 8">D5</strain>
    </source>
</reference>
<dbReference type="Pfam" id="PF00015">
    <property type="entry name" value="MCPsignal"/>
    <property type="match status" value="1"/>
</dbReference>
<dbReference type="GO" id="GO:0016020">
    <property type="term" value="C:membrane"/>
    <property type="evidence" value="ECO:0007669"/>
    <property type="project" value="UniProtKB-SubCell"/>
</dbReference>
<dbReference type="CDD" id="cd11386">
    <property type="entry name" value="MCP_signal"/>
    <property type="match status" value="1"/>
</dbReference>
<evidence type="ECO:0000256" key="3">
    <source>
        <dbReference type="ARBA" id="ARBA00029447"/>
    </source>
</evidence>